<accession>G2XF39</accession>
<evidence type="ECO:0000313" key="2">
    <source>
        <dbReference type="Proteomes" id="UP000001611"/>
    </source>
</evidence>
<dbReference type="Proteomes" id="UP000001611">
    <property type="component" value="Chromosome 1"/>
</dbReference>
<gene>
    <name evidence="1" type="ORF">VDAG_08771</name>
</gene>
<sequence length="47" mass="4888">MGPSVKGSVKGSVKVSVTTGESVGEGGIGEASFDDKMRRWRCLEGSE</sequence>
<keyword evidence="2" id="KW-1185">Reference proteome</keyword>
<organism evidence="1 2">
    <name type="scientific">Verticillium dahliae (strain VdLs.17 / ATCC MYA-4575 / FGSC 10137)</name>
    <name type="common">Verticillium wilt</name>
    <dbReference type="NCBI Taxonomy" id="498257"/>
    <lineage>
        <taxon>Eukaryota</taxon>
        <taxon>Fungi</taxon>
        <taxon>Dikarya</taxon>
        <taxon>Ascomycota</taxon>
        <taxon>Pezizomycotina</taxon>
        <taxon>Sordariomycetes</taxon>
        <taxon>Hypocreomycetidae</taxon>
        <taxon>Glomerellales</taxon>
        <taxon>Plectosphaerellaceae</taxon>
        <taxon>Verticillium</taxon>
    </lineage>
</organism>
<proteinExistence type="predicted"/>
<evidence type="ECO:0000313" key="1">
    <source>
        <dbReference type="EMBL" id="EGY18437.1"/>
    </source>
</evidence>
<dbReference type="GeneID" id="20710234"/>
<dbReference type="RefSeq" id="XP_009649383.1">
    <property type="nucleotide sequence ID" value="XM_009651088.1"/>
</dbReference>
<reference evidence="1 2" key="1">
    <citation type="submission" date="2008-03" db="EMBL/GenBank/DDBJ databases">
        <title>The Genome Sequence of Verticillium dahliae VdLs.17.</title>
        <authorList>
            <consortium name="The Broad Institute Genome Sequencing Platform"/>
            <person name="Ma L.-J.J."/>
            <person name="Klosterman S.J."/>
            <person name="Subbarao K."/>
            <person name="Dobinson K."/>
            <person name="Veronese P."/>
            <person name="Kang S."/>
            <person name="Gold S.E."/>
            <person name="Young S."/>
            <person name="Jaffe D."/>
            <person name="Gnerre S."/>
            <person name="Berlin A."/>
            <person name="Heiman D."/>
            <person name="Hepburn T."/>
            <person name="Sykes S."/>
            <person name="Alvarado L."/>
            <person name="Kodira C.D."/>
            <person name="Lander E."/>
            <person name="Galagan J."/>
            <person name="Nusbaum C."/>
            <person name="Birren B."/>
        </authorList>
    </citation>
    <scope>NUCLEOTIDE SEQUENCE [LARGE SCALE GENOMIC DNA]</scope>
    <source>
        <strain evidence="2">VdLs.17 / ATCC MYA-4575 / FGSC 10137</strain>
    </source>
</reference>
<dbReference type="AlphaFoldDB" id="G2XF39"/>
<dbReference type="KEGG" id="vda:VDAG_08771"/>
<dbReference type="EMBL" id="DS572716">
    <property type="protein sequence ID" value="EGY18437.1"/>
    <property type="molecule type" value="Genomic_DNA"/>
</dbReference>
<protein>
    <submittedName>
        <fullName evidence="1">Uncharacterized protein</fullName>
    </submittedName>
</protein>
<dbReference type="InParanoid" id="G2XF39"/>
<name>G2XF39_VERDV</name>
<dbReference type="HOGENOM" id="CLU_3175726_0_0_1"/>